<dbReference type="SMART" id="SM00849">
    <property type="entry name" value="Lactamase_B"/>
    <property type="match status" value="1"/>
</dbReference>
<protein>
    <submittedName>
        <fullName evidence="3">FprA family A-type flavoprotein</fullName>
    </submittedName>
</protein>
<gene>
    <name evidence="3" type="ORF">RVY80_00600</name>
</gene>
<dbReference type="InterPro" id="IPR008254">
    <property type="entry name" value="Flavodoxin/NO_synth"/>
</dbReference>
<dbReference type="PANTHER" id="PTHR43717">
    <property type="entry name" value="ANAEROBIC NITRIC OXIDE REDUCTASE FLAVORUBREDOXIN"/>
    <property type="match status" value="1"/>
</dbReference>
<dbReference type="Gene3D" id="3.60.15.10">
    <property type="entry name" value="Ribonuclease Z/Hydroxyacylglutathione hydrolase-like"/>
    <property type="match status" value="1"/>
</dbReference>
<dbReference type="InterPro" id="IPR016440">
    <property type="entry name" value="Rubredoxin-O_OxRdtase"/>
</dbReference>
<organism evidence="3 4">
    <name type="scientific">Veillonella absiana</name>
    <dbReference type="NCBI Taxonomy" id="3079305"/>
    <lineage>
        <taxon>Bacteria</taxon>
        <taxon>Bacillati</taxon>
        <taxon>Bacillota</taxon>
        <taxon>Negativicutes</taxon>
        <taxon>Veillonellales</taxon>
        <taxon>Veillonellaceae</taxon>
        <taxon>Veillonella</taxon>
    </lineage>
</organism>
<dbReference type="Proteomes" id="UP001272515">
    <property type="component" value="Unassembled WGS sequence"/>
</dbReference>
<dbReference type="InterPro" id="IPR045761">
    <property type="entry name" value="ODP_dom"/>
</dbReference>
<keyword evidence="4" id="KW-1185">Reference proteome</keyword>
<comment type="similarity">
    <text evidence="1">In the N-terminal section; belongs to the zinc metallo-hydrolase group 3 family.</text>
</comment>
<dbReference type="InterPro" id="IPR029039">
    <property type="entry name" value="Flavoprotein-like_sf"/>
</dbReference>
<dbReference type="Pfam" id="PF19583">
    <property type="entry name" value="ODP"/>
    <property type="match status" value="1"/>
</dbReference>
<evidence type="ECO:0000313" key="3">
    <source>
        <dbReference type="EMBL" id="MDV5087356.1"/>
    </source>
</evidence>
<dbReference type="PIRSF" id="PIRSF005243">
    <property type="entry name" value="ROO"/>
    <property type="match status" value="1"/>
</dbReference>
<dbReference type="InterPro" id="IPR001279">
    <property type="entry name" value="Metallo-B-lactamas"/>
</dbReference>
<dbReference type="EMBL" id="JAWJZB010000001">
    <property type="protein sequence ID" value="MDV5087356.1"/>
    <property type="molecule type" value="Genomic_DNA"/>
</dbReference>
<dbReference type="InterPro" id="IPR036866">
    <property type="entry name" value="RibonucZ/Hydroxyglut_hydro"/>
</dbReference>
<dbReference type="RefSeq" id="WP_310746088.1">
    <property type="nucleotide sequence ID" value="NZ_JAWJZA010000009.1"/>
</dbReference>
<reference evidence="3 4" key="1">
    <citation type="submission" date="2023-10" db="EMBL/GenBank/DDBJ databases">
        <title>Veillonella sp. nov., isolated from a pig farm feces dump.</title>
        <authorList>
            <person name="Chang Y.-H."/>
        </authorList>
    </citation>
    <scope>NUCLEOTIDE SEQUENCE [LARGE SCALE GENOMIC DNA]</scope>
    <source>
        <strain evidence="3 4">YH-vei2233</strain>
    </source>
</reference>
<evidence type="ECO:0000313" key="4">
    <source>
        <dbReference type="Proteomes" id="UP001272515"/>
    </source>
</evidence>
<feature type="domain" description="Flavodoxin-like" evidence="2">
    <location>
        <begin position="258"/>
        <end position="399"/>
    </location>
</feature>
<evidence type="ECO:0000259" key="2">
    <source>
        <dbReference type="PROSITE" id="PS50902"/>
    </source>
</evidence>
<dbReference type="SUPFAM" id="SSF52218">
    <property type="entry name" value="Flavoproteins"/>
    <property type="match status" value="1"/>
</dbReference>
<evidence type="ECO:0000256" key="1">
    <source>
        <dbReference type="ARBA" id="ARBA00007121"/>
    </source>
</evidence>
<dbReference type="PANTHER" id="PTHR43717:SF1">
    <property type="entry name" value="ANAEROBIC NITRIC OXIDE REDUCTASE FLAVORUBREDOXIN"/>
    <property type="match status" value="1"/>
</dbReference>
<dbReference type="SUPFAM" id="SSF56281">
    <property type="entry name" value="Metallo-hydrolase/oxidoreductase"/>
    <property type="match status" value="1"/>
</dbReference>
<sequence>MHCAQKITENIYWIGSNDWTTERFENLFPIPNGVSYNSYFIDDEKTCVVDSVDAEIREEYFDNLVHLLNGRDLDYIVVNHMEPDHCQTLLETIERYPNVKMVGNATTFRMFEQFYRTPKPDNYHQVKEGDTIDLGKHKLVSYTMPMVHWPEVTATFEQTTGTLFSADAFGTFGTINGNIFADQADFRLTFEEETRRYYTNIVGKYGPQVQNAIRKLGALEIKNIAPLHGPIWRTPETIEYIFHKYLHWSSYTAEKKGVVIAFGSMYGNTRDIAQQVAKQLSFRGVEDIKIYDVSKTNPSYIISDAWKYTHMVCLAPTYNLNLYLTMENFIHELKALNFQNHKVSIIGNHSWASAAMKSMVAHFTEDFKNMEIVGEPLDIKSSLKEEDLPLIEKLADDIKASLDETVIFHAKL</sequence>
<proteinExistence type="inferred from homology"/>
<dbReference type="CDD" id="cd07709">
    <property type="entry name" value="flavodiiron_proteins_MBL-fold"/>
    <property type="match status" value="1"/>
</dbReference>
<comment type="caution">
    <text evidence="3">The sequence shown here is derived from an EMBL/GenBank/DDBJ whole genome shotgun (WGS) entry which is preliminary data.</text>
</comment>
<accession>A0ABU3Z612</accession>
<dbReference type="Pfam" id="PF00258">
    <property type="entry name" value="Flavodoxin_1"/>
    <property type="match status" value="1"/>
</dbReference>
<dbReference type="Gene3D" id="3.40.50.360">
    <property type="match status" value="1"/>
</dbReference>
<name>A0ABU3Z612_9FIRM</name>
<dbReference type="PROSITE" id="PS50902">
    <property type="entry name" value="FLAVODOXIN_LIKE"/>
    <property type="match status" value="1"/>
</dbReference>